<gene>
    <name evidence="2" type="ORF">C0W93_17845</name>
</gene>
<dbReference type="GO" id="GO:0016706">
    <property type="term" value="F:2-oxoglutarate-dependent dioxygenase activity"/>
    <property type="evidence" value="ECO:0007669"/>
    <property type="project" value="UniProtKB-ARBA"/>
</dbReference>
<protein>
    <submittedName>
        <fullName evidence="2">Phytanoyl-CoA dioxygenase</fullName>
    </submittedName>
</protein>
<dbReference type="Proteomes" id="UP000240530">
    <property type="component" value="Unassembled WGS sequence"/>
</dbReference>
<reference evidence="2 3" key="1">
    <citation type="submission" date="2018-03" db="EMBL/GenBank/DDBJ databases">
        <title>Whole genome sequencing of Histamine producing bacteria.</title>
        <authorList>
            <person name="Butler K."/>
        </authorList>
    </citation>
    <scope>NUCLEOTIDE SEQUENCE [LARGE SCALE GENOMIC DNA]</scope>
    <source>
        <strain evidence="2 3">Res.4.1</strain>
    </source>
</reference>
<accession>A0A2T3KR48</accession>
<keyword evidence="2" id="KW-0560">Oxidoreductase</keyword>
<dbReference type="PANTHER" id="PTHR20883:SF48">
    <property type="entry name" value="ECTOINE DIOXYGENASE"/>
    <property type="match status" value="1"/>
</dbReference>
<dbReference type="EMBL" id="PYNS01000026">
    <property type="protein sequence ID" value="PSV08761.1"/>
    <property type="molecule type" value="Genomic_DNA"/>
</dbReference>
<evidence type="ECO:0000256" key="1">
    <source>
        <dbReference type="ARBA" id="ARBA00001954"/>
    </source>
</evidence>
<dbReference type="SUPFAM" id="SSF51197">
    <property type="entry name" value="Clavaminate synthase-like"/>
    <property type="match status" value="1"/>
</dbReference>
<dbReference type="PANTHER" id="PTHR20883">
    <property type="entry name" value="PHYTANOYL-COA DIOXYGENASE DOMAIN CONTAINING 1"/>
    <property type="match status" value="1"/>
</dbReference>
<evidence type="ECO:0000313" key="3">
    <source>
        <dbReference type="Proteomes" id="UP000240530"/>
    </source>
</evidence>
<dbReference type="InterPro" id="IPR008775">
    <property type="entry name" value="Phytyl_CoA_dOase-like"/>
</dbReference>
<dbReference type="RefSeq" id="WP_107185897.1">
    <property type="nucleotide sequence ID" value="NZ_JAWQGC010000001.1"/>
</dbReference>
<organism evidence="2 3">
    <name type="scientific">Photobacterium leiognathi subsp. mandapamensis</name>
    <name type="common">Photobacterium mandapamensis</name>
    <dbReference type="NCBI Taxonomy" id="48408"/>
    <lineage>
        <taxon>Bacteria</taxon>
        <taxon>Pseudomonadati</taxon>
        <taxon>Pseudomonadota</taxon>
        <taxon>Gammaproteobacteria</taxon>
        <taxon>Vibrionales</taxon>
        <taxon>Vibrionaceae</taxon>
        <taxon>Photobacterium</taxon>
    </lineage>
</organism>
<dbReference type="Pfam" id="PF05721">
    <property type="entry name" value="PhyH"/>
    <property type="match status" value="1"/>
</dbReference>
<sequence>MSQLINLLKVLKRDGVVVLPECITPDELSIMQQHFCSQLMRPAFNAWRGYAQTDRRRLMVDQVLTLDRLFCQLPLMPLIHQLVVGYLDETVCLQEAKGWQSLPFSDNFHPLHRDEWYCPQYYQTQAIPRSLKLGCYLDDVDSGAFAYVKGSHQHSSQGEVGEHYHQNTDDNEITKITGKAGTLFLFDPEGLHQQSFPNLSARNALFYHFFSPSVVLSTNFTQWGRFQRLLVDTSFLSGLSEQQLAFLGTSRLPSRDIPSVQHYRVLSTPMNLAVRSLNEAHYWFEKIKAKVLRK</sequence>
<dbReference type="GO" id="GO:0005506">
    <property type="term" value="F:iron ion binding"/>
    <property type="evidence" value="ECO:0007669"/>
    <property type="project" value="UniProtKB-ARBA"/>
</dbReference>
<comment type="caution">
    <text evidence="2">The sequence shown here is derived from an EMBL/GenBank/DDBJ whole genome shotgun (WGS) entry which is preliminary data.</text>
</comment>
<evidence type="ECO:0000313" key="2">
    <source>
        <dbReference type="EMBL" id="PSV08761.1"/>
    </source>
</evidence>
<proteinExistence type="predicted"/>
<name>A0A2T3KR48_PHOLD</name>
<comment type="cofactor">
    <cofactor evidence="1">
        <name>Fe(2+)</name>
        <dbReference type="ChEBI" id="CHEBI:29033"/>
    </cofactor>
</comment>
<dbReference type="AlphaFoldDB" id="A0A2T3KR48"/>
<dbReference type="Gene3D" id="2.60.120.620">
    <property type="entry name" value="q2cbj1_9rhob like domain"/>
    <property type="match status" value="1"/>
</dbReference>
<keyword evidence="2" id="KW-0223">Dioxygenase</keyword>